<dbReference type="InterPro" id="IPR012336">
    <property type="entry name" value="Thioredoxin-like_fold"/>
</dbReference>
<dbReference type="GO" id="GO:0016491">
    <property type="term" value="F:oxidoreductase activity"/>
    <property type="evidence" value="ECO:0007669"/>
    <property type="project" value="UniProtKB-KW"/>
</dbReference>
<keyword evidence="8" id="KW-1015">Disulfide bond</keyword>
<protein>
    <recommendedName>
        <fullName evidence="11">Vitamin K epoxide reductase domain-containing protein</fullName>
    </recommendedName>
</protein>
<dbReference type="InterPro" id="IPR038354">
    <property type="entry name" value="VKOR_sf"/>
</dbReference>
<evidence type="ECO:0000256" key="5">
    <source>
        <dbReference type="ARBA" id="ARBA00022989"/>
    </source>
</evidence>
<organism evidence="12 13">
    <name type="scientific">Chitinophaga silvatica</name>
    <dbReference type="NCBI Taxonomy" id="2282649"/>
    <lineage>
        <taxon>Bacteria</taxon>
        <taxon>Pseudomonadati</taxon>
        <taxon>Bacteroidota</taxon>
        <taxon>Chitinophagia</taxon>
        <taxon>Chitinophagales</taxon>
        <taxon>Chitinophagaceae</taxon>
        <taxon>Chitinophaga</taxon>
    </lineage>
</organism>
<dbReference type="Gene3D" id="3.40.30.10">
    <property type="entry name" value="Glutaredoxin"/>
    <property type="match status" value="1"/>
</dbReference>
<dbReference type="Pfam" id="PF07884">
    <property type="entry name" value="VKOR"/>
    <property type="match status" value="1"/>
</dbReference>
<dbReference type="InterPro" id="IPR036249">
    <property type="entry name" value="Thioredoxin-like_sf"/>
</dbReference>
<accession>A0A3E1Y2A5</accession>
<dbReference type="AlphaFoldDB" id="A0A3E1Y2A5"/>
<evidence type="ECO:0000256" key="1">
    <source>
        <dbReference type="ARBA" id="ARBA00004141"/>
    </source>
</evidence>
<comment type="subcellular location">
    <subcellularLocation>
        <location evidence="1">Membrane</location>
        <topology evidence="1">Multi-pass membrane protein</topology>
    </subcellularLocation>
</comment>
<comment type="caution">
    <text evidence="12">The sequence shown here is derived from an EMBL/GenBank/DDBJ whole genome shotgun (WGS) entry which is preliminary data.</text>
</comment>
<evidence type="ECO:0000256" key="2">
    <source>
        <dbReference type="ARBA" id="ARBA00006214"/>
    </source>
</evidence>
<feature type="transmembrane region" description="Helical" evidence="10">
    <location>
        <begin position="185"/>
        <end position="207"/>
    </location>
</feature>
<keyword evidence="6" id="KW-0560">Oxidoreductase</keyword>
<dbReference type="CDD" id="cd12921">
    <property type="entry name" value="VKOR_4"/>
    <property type="match status" value="1"/>
</dbReference>
<name>A0A3E1Y2A5_9BACT</name>
<dbReference type="SUPFAM" id="SSF52833">
    <property type="entry name" value="Thioredoxin-like"/>
    <property type="match status" value="1"/>
</dbReference>
<feature type="transmembrane region" description="Helical" evidence="10">
    <location>
        <begin position="159"/>
        <end position="179"/>
    </location>
</feature>
<evidence type="ECO:0000259" key="11">
    <source>
        <dbReference type="SMART" id="SM00756"/>
    </source>
</evidence>
<sequence length="548" mass="62092">MLPLLTTLFIPKIDEAEITWQLSNELGTRVSYTAIKNKITDHPYFPTMLSISDVLHSFRIDNVTAVFDKEQLLHIPTPFITLIRGKSTSQKRFAVVKKVNHAIVEYFNVEIRKWETEAYGEFIKRFDGIAMVPEAMSEAGEATYELNIRKEKKARLSKYLLVSLLPLVLLLSGFTSIFIQGLSALLPFLFTSCMLLGLLVSILLLMYEIDKYNPAIKQICSTGNKVSCSAVLSSKGAKFLGISWSKIGFTYFFGSLFLLLVGGLTNPNVLTVLSWLSLSALSYIVYSVYYQWKVARQWCALCLSIQFVLLAAGIIALIGSWINSEIPSIEWPVLFWQLVAAYTFPVIIVYLLIPALKNAREARETKLELQRLKHDPQIFKAQLLQQSRLEEVATGLGISMGNPDAAHKIIKVCNPYCGPCAMAHQPLEELLSANPDLQVQIIFTATNNEQDIKSYPVKHLMAIAAQYPEETVKRALDDWYMPEKKDYALFAAKYPIAEEILFAQGFKLETMSDWCKRINIEFTPTFYIDGYQLPSMYSIEDLSYYLNS</sequence>
<feature type="transmembrane region" description="Helical" evidence="10">
    <location>
        <begin position="334"/>
        <end position="353"/>
    </location>
</feature>
<dbReference type="Gene3D" id="1.20.1440.130">
    <property type="entry name" value="VKOR domain"/>
    <property type="match status" value="1"/>
</dbReference>
<gene>
    <name evidence="12" type="ORF">DVR12_26845</name>
</gene>
<comment type="similarity">
    <text evidence="2">Belongs to the VKOR family.</text>
</comment>
<dbReference type="GO" id="GO:0016020">
    <property type="term" value="C:membrane"/>
    <property type="evidence" value="ECO:0007669"/>
    <property type="project" value="UniProtKB-SubCell"/>
</dbReference>
<evidence type="ECO:0000256" key="7">
    <source>
        <dbReference type="ARBA" id="ARBA00023136"/>
    </source>
</evidence>
<proteinExistence type="inferred from homology"/>
<evidence type="ECO:0000256" key="6">
    <source>
        <dbReference type="ARBA" id="ARBA00023002"/>
    </source>
</evidence>
<dbReference type="InterPro" id="IPR012932">
    <property type="entry name" value="VKOR"/>
</dbReference>
<dbReference type="OrthoDB" id="1100563at2"/>
<evidence type="ECO:0000256" key="10">
    <source>
        <dbReference type="SAM" id="Phobius"/>
    </source>
</evidence>
<evidence type="ECO:0000256" key="3">
    <source>
        <dbReference type="ARBA" id="ARBA00022692"/>
    </source>
</evidence>
<evidence type="ECO:0000256" key="8">
    <source>
        <dbReference type="ARBA" id="ARBA00023157"/>
    </source>
</evidence>
<keyword evidence="5 10" id="KW-1133">Transmembrane helix</keyword>
<keyword evidence="3 10" id="KW-0812">Transmembrane</keyword>
<dbReference type="Pfam" id="PF13462">
    <property type="entry name" value="Thioredoxin_4"/>
    <property type="match status" value="1"/>
</dbReference>
<keyword evidence="9" id="KW-0676">Redox-active center</keyword>
<keyword evidence="13" id="KW-1185">Reference proteome</keyword>
<evidence type="ECO:0000256" key="9">
    <source>
        <dbReference type="ARBA" id="ARBA00023284"/>
    </source>
</evidence>
<reference evidence="12 13" key="1">
    <citation type="submission" date="2018-07" db="EMBL/GenBank/DDBJ databases">
        <title>Chitinophaga K2CV101002-2 sp. nov., isolated from a monsoon evergreen broad-leaved forest soil.</title>
        <authorList>
            <person name="Lv Y."/>
        </authorList>
    </citation>
    <scope>NUCLEOTIDE SEQUENCE [LARGE SCALE GENOMIC DNA]</scope>
    <source>
        <strain evidence="12 13">GDMCC 1.1288</strain>
    </source>
</reference>
<dbReference type="EMBL" id="QPMM01000019">
    <property type="protein sequence ID" value="RFS18819.1"/>
    <property type="molecule type" value="Genomic_DNA"/>
</dbReference>
<evidence type="ECO:0000313" key="12">
    <source>
        <dbReference type="EMBL" id="RFS18819.1"/>
    </source>
</evidence>
<keyword evidence="7 10" id="KW-0472">Membrane</keyword>
<dbReference type="RefSeq" id="WP_116978903.1">
    <property type="nucleotide sequence ID" value="NZ_QPMM01000019.1"/>
</dbReference>
<evidence type="ECO:0000256" key="4">
    <source>
        <dbReference type="ARBA" id="ARBA00022719"/>
    </source>
</evidence>
<feature type="transmembrane region" description="Helical" evidence="10">
    <location>
        <begin position="269"/>
        <end position="286"/>
    </location>
</feature>
<dbReference type="GO" id="GO:0048038">
    <property type="term" value="F:quinone binding"/>
    <property type="evidence" value="ECO:0007669"/>
    <property type="project" value="UniProtKB-KW"/>
</dbReference>
<feature type="transmembrane region" description="Helical" evidence="10">
    <location>
        <begin position="298"/>
        <end position="322"/>
    </location>
</feature>
<keyword evidence="4" id="KW-0874">Quinone</keyword>
<dbReference type="Proteomes" id="UP000260644">
    <property type="component" value="Unassembled WGS sequence"/>
</dbReference>
<feature type="transmembrane region" description="Helical" evidence="10">
    <location>
        <begin position="244"/>
        <end position="263"/>
    </location>
</feature>
<evidence type="ECO:0000313" key="13">
    <source>
        <dbReference type="Proteomes" id="UP000260644"/>
    </source>
</evidence>
<dbReference type="SMART" id="SM00756">
    <property type="entry name" value="VKc"/>
    <property type="match status" value="1"/>
</dbReference>
<feature type="domain" description="Vitamin K epoxide reductase" evidence="11">
    <location>
        <begin position="183"/>
        <end position="320"/>
    </location>
</feature>